<protein>
    <submittedName>
        <fullName evidence="2">Beta-lactamase domain-containing protein</fullName>
    </submittedName>
</protein>
<dbReference type="STRING" id="679926.Mpet_2770"/>
<keyword evidence="3" id="KW-1185">Reference proteome</keyword>
<dbReference type="SMART" id="SM00849">
    <property type="entry name" value="Lactamase_B"/>
    <property type="match status" value="1"/>
</dbReference>
<dbReference type="KEGG" id="mpi:Mpet_2770"/>
<dbReference type="InterPro" id="IPR050855">
    <property type="entry name" value="NDM-1-like"/>
</dbReference>
<dbReference type="HOGENOM" id="CLU_529688_0_0_2"/>
<gene>
    <name evidence="2" type="ordered locus">Mpet_2770</name>
</gene>
<dbReference type="Pfam" id="PF00753">
    <property type="entry name" value="Lactamase_B"/>
    <property type="match status" value="1"/>
</dbReference>
<dbReference type="Gene3D" id="3.60.15.10">
    <property type="entry name" value="Ribonuclease Z/Hydroxyacylglutathione hydrolase-like"/>
    <property type="match status" value="1"/>
</dbReference>
<reference evidence="2 3" key="1">
    <citation type="journal article" date="2010" name="Stand. Genomic Sci.">
        <title>Complete genome sequence of Methanoplanus petrolearius type strain (SEBR 4847).</title>
        <authorList>
            <person name="Brambilla E."/>
            <person name="Djao O.D."/>
            <person name="Daligault H."/>
            <person name="Lapidus A."/>
            <person name="Lucas S."/>
            <person name="Hammon N."/>
            <person name="Nolan M."/>
            <person name="Tice H."/>
            <person name="Cheng J.F."/>
            <person name="Han C."/>
            <person name="Tapia R."/>
            <person name="Goodwin L."/>
            <person name="Pitluck S."/>
            <person name="Liolios K."/>
            <person name="Ivanova N."/>
            <person name="Mavromatis K."/>
            <person name="Mikhailova N."/>
            <person name="Pati A."/>
            <person name="Chen A."/>
            <person name="Palaniappan K."/>
            <person name="Land M."/>
            <person name="Hauser L."/>
            <person name="Chang Y.J."/>
            <person name="Jeffries C.D."/>
            <person name="Rohde M."/>
            <person name="Spring S."/>
            <person name="Sikorski J."/>
            <person name="Goker M."/>
            <person name="Woyke T."/>
            <person name="Bristow J."/>
            <person name="Eisen J.A."/>
            <person name="Markowitz V."/>
            <person name="Hugenholtz P."/>
            <person name="Kyrpides N.C."/>
            <person name="Klenk H.P."/>
        </authorList>
    </citation>
    <scope>NUCLEOTIDE SEQUENCE [LARGE SCALE GENOMIC DNA]</scope>
    <source>
        <strain evidence="3">DSM 11571 / OCM 486 / SEBR 4847</strain>
    </source>
</reference>
<name>E1RGY4_METP4</name>
<evidence type="ECO:0000259" key="1">
    <source>
        <dbReference type="SMART" id="SM00849"/>
    </source>
</evidence>
<dbReference type="InterPro" id="IPR036866">
    <property type="entry name" value="RibonucZ/Hydroxyglut_hydro"/>
</dbReference>
<organism evidence="2 3">
    <name type="scientific">Methanolacinia petrolearia (strain DSM 11571 / OCM 486 / SEBR 4847)</name>
    <name type="common">Methanoplanus petrolearius</name>
    <dbReference type="NCBI Taxonomy" id="679926"/>
    <lineage>
        <taxon>Archaea</taxon>
        <taxon>Methanobacteriati</taxon>
        <taxon>Methanobacteriota</taxon>
        <taxon>Stenosarchaea group</taxon>
        <taxon>Methanomicrobia</taxon>
        <taxon>Methanomicrobiales</taxon>
        <taxon>Methanomicrobiaceae</taxon>
        <taxon>Methanolacinia</taxon>
    </lineage>
</organism>
<feature type="domain" description="Metallo-beta-lactamase" evidence="1">
    <location>
        <begin position="250"/>
        <end position="478"/>
    </location>
</feature>
<dbReference type="OrthoDB" id="197151at2157"/>
<dbReference type="PANTHER" id="PTHR42951">
    <property type="entry name" value="METALLO-BETA-LACTAMASE DOMAIN-CONTAINING"/>
    <property type="match status" value="1"/>
</dbReference>
<evidence type="ECO:0000313" key="3">
    <source>
        <dbReference type="Proteomes" id="UP000006565"/>
    </source>
</evidence>
<proteinExistence type="predicted"/>
<dbReference type="AlphaFoldDB" id="E1RGY4"/>
<accession>E1RGY4</accession>
<dbReference type="SUPFAM" id="SSF56281">
    <property type="entry name" value="Metallo-hydrolase/oxidoreductase"/>
    <property type="match status" value="1"/>
</dbReference>
<dbReference type="RefSeq" id="WP_013330686.1">
    <property type="nucleotide sequence ID" value="NC_014507.1"/>
</dbReference>
<dbReference type="EMBL" id="CP002117">
    <property type="protein sequence ID" value="ADN37513.1"/>
    <property type="molecule type" value="Genomic_DNA"/>
</dbReference>
<sequence length="505" mass="57283">MNRFSFVAHIPDTRQSLQTASQIIFENKGNINRIHYDRQIDPHTAFIEVTCTCEDYQAIREKMISGGFLRTSIRSLPFLKFKVKVPHKSGSLLEFLKITSGSEAGITSIDFDDTGSMPDIVSVSLILNDTGKAEELMNVLREAYPIEILEYDITGESLDRTIFYVRFAQQIRKYLEDDKDEELLMDFLKDINHTVQELTHLGNDPEEVFDNYLRCGEYLQSTTGNGFYADVQEIRLSDSLTLFCFQLPGGGSIFLFENPDEIVMIDTGYGIYAKDARKLFEYYGLDIDGKLKYIVTTHGDADHCGAGGTYEVPAYMHPVTLEIIRRGNRAWGSKSENSILERVYTTMIALFSRWNPPREENIRLFPGSSDEFRSIFPIIGRMNIAGVDFEVLISEGGHQSGQLILFSPDKGLLFTADSLMNFHSFSKDRRTYNSIADFLVTSVNVDSDLARNERKALLEMASEFEKETGMKCLVCGGHGTISVLNEEGKLETYEEPEHYTHNLVQ</sequence>
<dbReference type="InterPro" id="IPR001279">
    <property type="entry name" value="Metallo-B-lactamas"/>
</dbReference>
<dbReference type="Proteomes" id="UP000006565">
    <property type="component" value="Chromosome"/>
</dbReference>
<evidence type="ECO:0000313" key="2">
    <source>
        <dbReference type="EMBL" id="ADN37513.1"/>
    </source>
</evidence>
<dbReference type="eggNOG" id="arCOG00527">
    <property type="taxonomic scope" value="Archaea"/>
</dbReference>
<dbReference type="PANTHER" id="PTHR42951:SF14">
    <property type="entry name" value="METALLO-BETA-LACTAMASE SUPERFAMILY PROTEIN"/>
    <property type="match status" value="1"/>
</dbReference>
<dbReference type="GeneID" id="9745265"/>